<dbReference type="GO" id="GO:0016787">
    <property type="term" value="F:hydrolase activity"/>
    <property type="evidence" value="ECO:0007669"/>
    <property type="project" value="UniProtKB-KW"/>
</dbReference>
<evidence type="ECO:0000259" key="2">
    <source>
        <dbReference type="Pfam" id="PF20434"/>
    </source>
</evidence>
<dbReference type="Gene3D" id="3.40.50.1820">
    <property type="entry name" value="alpha/beta hydrolase"/>
    <property type="match status" value="1"/>
</dbReference>
<dbReference type="PANTHER" id="PTHR48081">
    <property type="entry name" value="AB HYDROLASE SUPERFAMILY PROTEIN C4A8.06C"/>
    <property type="match status" value="1"/>
</dbReference>
<dbReference type="PANTHER" id="PTHR48081:SF6">
    <property type="entry name" value="PEPTIDASE S9 PROLYL OLIGOPEPTIDASE CATALYTIC DOMAIN-CONTAINING PROTEIN"/>
    <property type="match status" value="1"/>
</dbReference>
<evidence type="ECO:0000313" key="3">
    <source>
        <dbReference type="EMBL" id="MCW9713290.1"/>
    </source>
</evidence>
<dbReference type="RefSeq" id="WP_265789846.1">
    <property type="nucleotide sequence ID" value="NZ_BAABRS010000002.1"/>
</dbReference>
<dbReference type="InterPro" id="IPR050300">
    <property type="entry name" value="GDXG_lipolytic_enzyme"/>
</dbReference>
<accession>A0ABT3PZK7</accession>
<protein>
    <submittedName>
        <fullName evidence="3">Alpha/beta hydrolase fold domain-containing protein</fullName>
    </submittedName>
</protein>
<evidence type="ECO:0000313" key="4">
    <source>
        <dbReference type="Proteomes" id="UP001207337"/>
    </source>
</evidence>
<dbReference type="Proteomes" id="UP001207337">
    <property type="component" value="Unassembled WGS sequence"/>
</dbReference>
<evidence type="ECO:0000256" key="1">
    <source>
        <dbReference type="ARBA" id="ARBA00022801"/>
    </source>
</evidence>
<comment type="caution">
    <text evidence="3">The sequence shown here is derived from an EMBL/GenBank/DDBJ whole genome shotgun (WGS) entry which is preliminary data.</text>
</comment>
<dbReference type="Pfam" id="PF20434">
    <property type="entry name" value="BD-FAE"/>
    <property type="match status" value="1"/>
</dbReference>
<proteinExistence type="predicted"/>
<keyword evidence="1 3" id="KW-0378">Hydrolase</keyword>
<dbReference type="InterPro" id="IPR049492">
    <property type="entry name" value="BD-FAE-like_dom"/>
</dbReference>
<gene>
    <name evidence="3" type="ORF">LQ318_10265</name>
</gene>
<reference evidence="3 4" key="1">
    <citation type="submission" date="2021-11" db="EMBL/GenBank/DDBJ databases">
        <title>Aliifidinibius sp. nov., a new bacterium isolated from saline soil.</title>
        <authorList>
            <person name="Galisteo C."/>
            <person name="De La Haba R."/>
            <person name="Sanchez-Porro C."/>
            <person name="Ventosa A."/>
        </authorList>
    </citation>
    <scope>NUCLEOTIDE SEQUENCE [LARGE SCALE GENOMIC DNA]</scope>
    <source>
        <strain evidence="3 4">KACC 190600</strain>
    </source>
</reference>
<keyword evidence="4" id="KW-1185">Reference proteome</keyword>
<sequence length="293" mass="32349">MKKYIRCIIVTTGIVLSSVLLLHAQETYPLWPEEPPYAVGDSEDDVPTLTIFLPEEEAATGSGVVIFPGGGYGHLAMEHEGYDVAERFNEMGLAAFVVKYRHGKQYGHPVPLRDARRAIRMVKHRSKEWNVNPENIGVIGFSAGGHLASTAGTLFEEGNPNDQDPVEQMSSRPEFMVLVYPVISMTDEITHQGSRNNLLGENPNSALVDSLSSEKQVSSNTPPTFLIHTSNDGAVPVENSLVFYQALKKVGVPAEMHIFEEGPHGFGLGEDHPLLSGWMNQLQSWLKHRNIIH</sequence>
<organism evidence="3 4">
    <name type="scientific">Fodinibius salicampi</name>
    <dbReference type="NCBI Taxonomy" id="1920655"/>
    <lineage>
        <taxon>Bacteria</taxon>
        <taxon>Pseudomonadati</taxon>
        <taxon>Balneolota</taxon>
        <taxon>Balneolia</taxon>
        <taxon>Balneolales</taxon>
        <taxon>Balneolaceae</taxon>
        <taxon>Fodinibius</taxon>
    </lineage>
</organism>
<name>A0ABT3PZK7_9BACT</name>
<feature type="domain" description="BD-FAE-like" evidence="2">
    <location>
        <begin position="49"/>
        <end position="247"/>
    </location>
</feature>
<dbReference type="EMBL" id="JAJNDC010000002">
    <property type="protein sequence ID" value="MCW9713290.1"/>
    <property type="molecule type" value="Genomic_DNA"/>
</dbReference>
<dbReference type="SUPFAM" id="SSF53474">
    <property type="entry name" value="alpha/beta-Hydrolases"/>
    <property type="match status" value="1"/>
</dbReference>
<dbReference type="InterPro" id="IPR029058">
    <property type="entry name" value="AB_hydrolase_fold"/>
</dbReference>